<accession>A0ABN3P625</accession>
<evidence type="ECO:0000256" key="3">
    <source>
        <dbReference type="ARBA" id="ARBA00022692"/>
    </source>
</evidence>
<organism evidence="11 12">
    <name type="scientific">Microbacterium binotii</name>
    <dbReference type="NCBI Taxonomy" id="462710"/>
    <lineage>
        <taxon>Bacteria</taxon>
        <taxon>Bacillati</taxon>
        <taxon>Actinomycetota</taxon>
        <taxon>Actinomycetes</taxon>
        <taxon>Micrococcales</taxon>
        <taxon>Microbacteriaceae</taxon>
        <taxon>Microbacterium</taxon>
    </lineage>
</organism>
<evidence type="ECO:0000256" key="8">
    <source>
        <dbReference type="ARBA" id="ARBA00035585"/>
    </source>
</evidence>
<dbReference type="Pfam" id="PF02537">
    <property type="entry name" value="CRCB"/>
    <property type="match status" value="1"/>
</dbReference>
<keyword evidence="10" id="KW-0915">Sodium</keyword>
<keyword evidence="10" id="KW-0813">Transport</keyword>
<evidence type="ECO:0000256" key="1">
    <source>
        <dbReference type="ARBA" id="ARBA00004651"/>
    </source>
</evidence>
<keyword evidence="2 10" id="KW-1003">Cell membrane</keyword>
<comment type="function">
    <text evidence="9 10">Fluoride-specific ion channel. Important for reducing fluoride concentration in the cell, thus reducing its toxicity.</text>
</comment>
<dbReference type="InterPro" id="IPR003691">
    <property type="entry name" value="FluC"/>
</dbReference>
<feature type="transmembrane region" description="Helical" evidence="10">
    <location>
        <begin position="60"/>
        <end position="88"/>
    </location>
</feature>
<feature type="transmembrane region" description="Helical" evidence="10">
    <location>
        <begin position="100"/>
        <end position="122"/>
    </location>
</feature>
<proteinExistence type="inferred from homology"/>
<feature type="transmembrane region" description="Helical" evidence="10">
    <location>
        <begin position="35"/>
        <end position="53"/>
    </location>
</feature>
<dbReference type="RefSeq" id="WP_344226534.1">
    <property type="nucleotide sequence ID" value="NZ_BAAARI010000003.1"/>
</dbReference>
<feature type="binding site" evidence="10">
    <location>
        <position position="72"/>
    </location>
    <ligand>
        <name>Na(+)</name>
        <dbReference type="ChEBI" id="CHEBI:29101"/>
        <note>structural</note>
    </ligand>
</feature>
<dbReference type="EMBL" id="BAAARI010000003">
    <property type="protein sequence ID" value="GAA2569123.1"/>
    <property type="molecule type" value="Genomic_DNA"/>
</dbReference>
<keyword evidence="4 10" id="KW-1133">Transmembrane helix</keyword>
<keyword evidence="12" id="KW-1185">Reference proteome</keyword>
<evidence type="ECO:0000256" key="6">
    <source>
        <dbReference type="ARBA" id="ARBA00023303"/>
    </source>
</evidence>
<keyword evidence="10" id="KW-0479">Metal-binding</keyword>
<evidence type="ECO:0000313" key="11">
    <source>
        <dbReference type="EMBL" id="GAA2569123.1"/>
    </source>
</evidence>
<evidence type="ECO:0000256" key="2">
    <source>
        <dbReference type="ARBA" id="ARBA00022475"/>
    </source>
</evidence>
<comment type="caution">
    <text evidence="11">The sequence shown here is derived from an EMBL/GenBank/DDBJ whole genome shotgun (WGS) entry which is preliminary data.</text>
</comment>
<comment type="catalytic activity">
    <reaction evidence="8">
        <text>fluoride(in) = fluoride(out)</text>
        <dbReference type="Rhea" id="RHEA:76159"/>
        <dbReference type="ChEBI" id="CHEBI:17051"/>
    </reaction>
    <physiologicalReaction direction="left-to-right" evidence="8">
        <dbReference type="Rhea" id="RHEA:76160"/>
    </physiologicalReaction>
</comment>
<evidence type="ECO:0000256" key="7">
    <source>
        <dbReference type="ARBA" id="ARBA00035120"/>
    </source>
</evidence>
<keyword evidence="3 10" id="KW-0812">Transmembrane</keyword>
<dbReference type="HAMAP" id="MF_00454">
    <property type="entry name" value="FluC"/>
    <property type="match status" value="1"/>
</dbReference>
<evidence type="ECO:0000313" key="12">
    <source>
        <dbReference type="Proteomes" id="UP001500274"/>
    </source>
</evidence>
<feature type="binding site" evidence="10">
    <location>
        <position position="75"/>
    </location>
    <ligand>
        <name>Na(+)</name>
        <dbReference type="ChEBI" id="CHEBI:29101"/>
        <note>structural</note>
    </ligand>
</feature>
<dbReference type="Proteomes" id="UP001500274">
    <property type="component" value="Unassembled WGS sequence"/>
</dbReference>
<name>A0ABN3P625_9MICO</name>
<evidence type="ECO:0000256" key="4">
    <source>
        <dbReference type="ARBA" id="ARBA00022989"/>
    </source>
</evidence>
<reference evidence="11 12" key="1">
    <citation type="journal article" date="2019" name="Int. J. Syst. Evol. Microbiol.">
        <title>The Global Catalogue of Microorganisms (GCM) 10K type strain sequencing project: providing services to taxonomists for standard genome sequencing and annotation.</title>
        <authorList>
            <consortium name="The Broad Institute Genomics Platform"/>
            <consortium name="The Broad Institute Genome Sequencing Center for Infectious Disease"/>
            <person name="Wu L."/>
            <person name="Ma J."/>
        </authorList>
    </citation>
    <scope>NUCLEOTIDE SEQUENCE [LARGE SCALE GENOMIC DNA]</scope>
    <source>
        <strain evidence="11 12">JCM 16365</strain>
    </source>
</reference>
<evidence type="ECO:0000256" key="9">
    <source>
        <dbReference type="ARBA" id="ARBA00049940"/>
    </source>
</evidence>
<evidence type="ECO:0000256" key="10">
    <source>
        <dbReference type="HAMAP-Rule" id="MF_00454"/>
    </source>
</evidence>
<keyword evidence="10" id="KW-0406">Ion transport</keyword>
<keyword evidence="5 10" id="KW-0472">Membrane</keyword>
<sequence length="123" mass="11801">MTPLTFLVVAVAGGIGAGARYVVDLAVTALVGARFPWGTLVINVTGSFALGLLTGAVSDAVLLAVIGTGLLGGFTTFSSVAAVSAVMATDRRGWAVATNTIGTLVLAAAAAAAGLAIGGLIAG</sequence>
<keyword evidence="6 10" id="KW-0407">Ion channel</keyword>
<evidence type="ECO:0000256" key="5">
    <source>
        <dbReference type="ARBA" id="ARBA00023136"/>
    </source>
</evidence>
<comment type="similarity">
    <text evidence="7 10">Belongs to the fluoride channel Fluc/FEX (TC 1.A.43) family.</text>
</comment>
<protein>
    <recommendedName>
        <fullName evidence="10">Fluoride-specific ion channel FluC</fullName>
    </recommendedName>
</protein>
<gene>
    <name evidence="10 11" type="primary">crcB</name>
    <name evidence="10" type="synonym">fluC</name>
    <name evidence="11" type="ORF">GCM10009862_04800</name>
</gene>
<comment type="subcellular location">
    <subcellularLocation>
        <location evidence="1 10">Cell membrane</location>
        <topology evidence="1 10">Multi-pass membrane protein</topology>
    </subcellularLocation>
</comment>
<comment type="activity regulation">
    <text evidence="10">Na(+) is not transported, but it plays an essential structural role and its presence is essential for fluoride channel function.</text>
</comment>